<comment type="catalytic activity">
    <reaction evidence="2">
        <text>N(6)-D-ribulosyl-L-lysyl-[protein] + ATP = N(6)-(3-O-phospho-D-ribulosyl)-L-lysyl-[protein] + ADP + H(+)</text>
        <dbReference type="Rhea" id="RHEA:48432"/>
        <dbReference type="Rhea" id="RHEA-COMP:12103"/>
        <dbReference type="Rhea" id="RHEA-COMP:12104"/>
        <dbReference type="ChEBI" id="CHEBI:15378"/>
        <dbReference type="ChEBI" id="CHEBI:30616"/>
        <dbReference type="ChEBI" id="CHEBI:90418"/>
        <dbReference type="ChEBI" id="CHEBI:90420"/>
        <dbReference type="ChEBI" id="CHEBI:456216"/>
        <dbReference type="EC" id="2.7.1.172"/>
    </reaction>
    <physiologicalReaction direction="left-to-right" evidence="2">
        <dbReference type="Rhea" id="RHEA:48433"/>
    </physiologicalReaction>
</comment>
<organism evidence="3 4">
    <name type="scientific">Penicillium fimorum</name>
    <dbReference type="NCBI Taxonomy" id="1882269"/>
    <lineage>
        <taxon>Eukaryota</taxon>
        <taxon>Fungi</taxon>
        <taxon>Dikarya</taxon>
        <taxon>Ascomycota</taxon>
        <taxon>Pezizomycotina</taxon>
        <taxon>Eurotiomycetes</taxon>
        <taxon>Eurotiomycetidae</taxon>
        <taxon>Eurotiales</taxon>
        <taxon>Aspergillaceae</taxon>
        <taxon>Penicillium</taxon>
    </lineage>
</organism>
<dbReference type="Gene3D" id="3.90.1200.10">
    <property type="match status" value="1"/>
</dbReference>
<dbReference type="AlphaFoldDB" id="A0A9W9Y3I6"/>
<proteinExistence type="predicted"/>
<dbReference type="EC" id="2.7.1.172" evidence="1"/>
<dbReference type="InterPro" id="IPR016477">
    <property type="entry name" value="Fructo-/Ketosamine-3-kinase"/>
</dbReference>
<dbReference type="GO" id="GO:0102193">
    <property type="term" value="F:protein-ribulosamine 3-kinase activity"/>
    <property type="evidence" value="ECO:0007669"/>
    <property type="project" value="UniProtKB-EC"/>
</dbReference>
<name>A0A9W9Y3I6_9EURO</name>
<evidence type="ECO:0000256" key="1">
    <source>
        <dbReference type="ARBA" id="ARBA00011961"/>
    </source>
</evidence>
<reference evidence="3" key="1">
    <citation type="submission" date="2022-12" db="EMBL/GenBank/DDBJ databases">
        <authorList>
            <person name="Petersen C."/>
        </authorList>
    </citation>
    <scope>NUCLEOTIDE SEQUENCE</scope>
    <source>
        <strain evidence="3">IBT 29495</strain>
    </source>
</reference>
<protein>
    <recommendedName>
        <fullName evidence="1">protein-ribulosamine 3-kinase</fullName>
        <ecNumber evidence="1">2.7.1.172</ecNumber>
    </recommendedName>
</protein>
<keyword evidence="4" id="KW-1185">Reference proteome</keyword>
<dbReference type="PANTHER" id="PTHR12149">
    <property type="entry name" value="FRUCTOSAMINE 3 KINASE-RELATED PROTEIN"/>
    <property type="match status" value="1"/>
</dbReference>
<gene>
    <name evidence="3" type="ORF">N7463_003901</name>
</gene>
<dbReference type="OrthoDB" id="5772781at2759"/>
<evidence type="ECO:0000256" key="2">
    <source>
        <dbReference type="ARBA" id="ARBA00048655"/>
    </source>
</evidence>
<dbReference type="InterPro" id="IPR011009">
    <property type="entry name" value="Kinase-like_dom_sf"/>
</dbReference>
<sequence length="370" mass="41782">MDPPTLSMGNVPLVTPARSRGQDIEGDFPLDQIVVDREYLLHFPENTSGANFSTALDFPPGTQVHSCDRYGASAWTVTARIITTLPNGEPKLYFLKCAEEDQGKAMLEGEFNSMVELYKTSPNFVPEPYAWGKLSVSSPATYYFLCDFIEMGNNNPDPVQLTTKLVQLHKASKSPTGMFGFHINTCQGSLPQQTAWSPSWVDFYIQLVRGAMALNTEKNGNWKNLEQLVDRLITHVVPQVLGPLEADGRVVKPTLIHGDLWDGNIGTSLENGELYIFDASVYYAHNEMEIAMWRARFCKTMSAKVYLNSYLNRMGISNPVEQFEDRNRIYSFYMTLHESACHNGSSFREECYQNLNYLINKYAPLNEESS</sequence>
<evidence type="ECO:0000313" key="3">
    <source>
        <dbReference type="EMBL" id="KAJ5514349.1"/>
    </source>
</evidence>
<comment type="caution">
    <text evidence="3">The sequence shown here is derived from an EMBL/GenBank/DDBJ whole genome shotgun (WGS) entry which is preliminary data.</text>
</comment>
<dbReference type="PANTHER" id="PTHR12149:SF8">
    <property type="entry name" value="PROTEIN-RIBULOSAMINE 3-KINASE"/>
    <property type="match status" value="1"/>
</dbReference>
<dbReference type="Pfam" id="PF03881">
    <property type="entry name" value="Fructosamin_kin"/>
    <property type="match status" value="1"/>
</dbReference>
<dbReference type="Proteomes" id="UP001149954">
    <property type="component" value="Unassembled WGS sequence"/>
</dbReference>
<evidence type="ECO:0000313" key="4">
    <source>
        <dbReference type="Proteomes" id="UP001149954"/>
    </source>
</evidence>
<reference evidence="3" key="2">
    <citation type="journal article" date="2023" name="IMA Fungus">
        <title>Comparative genomic study of the Penicillium genus elucidates a diverse pangenome and 15 lateral gene transfer events.</title>
        <authorList>
            <person name="Petersen C."/>
            <person name="Sorensen T."/>
            <person name="Nielsen M.R."/>
            <person name="Sondergaard T.E."/>
            <person name="Sorensen J.L."/>
            <person name="Fitzpatrick D.A."/>
            <person name="Frisvad J.C."/>
            <person name="Nielsen K.L."/>
        </authorList>
    </citation>
    <scope>NUCLEOTIDE SEQUENCE</scope>
    <source>
        <strain evidence="3">IBT 29495</strain>
    </source>
</reference>
<dbReference type="SUPFAM" id="SSF56112">
    <property type="entry name" value="Protein kinase-like (PK-like)"/>
    <property type="match status" value="1"/>
</dbReference>
<accession>A0A9W9Y3I6</accession>
<dbReference type="EMBL" id="JAPWDS010000002">
    <property type="protein sequence ID" value="KAJ5514349.1"/>
    <property type="molecule type" value="Genomic_DNA"/>
</dbReference>